<evidence type="ECO:0000313" key="2">
    <source>
        <dbReference type="Proteomes" id="UP000053617"/>
    </source>
</evidence>
<protein>
    <submittedName>
        <fullName evidence="1">Rhinocladiella mackenziei CBS 650.93 unplaced genomic scaffold supercont1.3, whole genome shotgun sequence</fullName>
    </submittedName>
</protein>
<dbReference type="OrthoDB" id="3649348at2759"/>
<dbReference type="GeneID" id="25293043"/>
<dbReference type="HOGENOM" id="CLU_1806188_0_0_1"/>
<dbReference type="VEuPathDB" id="FungiDB:Z518_04972"/>
<sequence>MAPIAAVLCGKQPPLAQFMIKNLAQKIELVMVCTSVDSAVSEIPALLKGESVTPSSGLGSNAEGAGRSDVSLIIVGGGYSPADLEAIRSAVDAVKPLAFFVADTSKSPPGATGPPPPDVIKKRIMDCIEGQEKGEGEFAPGVYMY</sequence>
<proteinExistence type="predicted"/>
<evidence type="ECO:0000313" key="1">
    <source>
        <dbReference type="EMBL" id="KIX06996.1"/>
    </source>
</evidence>
<dbReference type="AlphaFoldDB" id="A0A0D2IV16"/>
<dbReference type="EMBL" id="KN847477">
    <property type="protein sequence ID" value="KIX06996.1"/>
    <property type="molecule type" value="Genomic_DNA"/>
</dbReference>
<dbReference type="Proteomes" id="UP000053617">
    <property type="component" value="Unassembled WGS sequence"/>
</dbReference>
<organism evidence="1 2">
    <name type="scientific">Rhinocladiella mackenziei CBS 650.93</name>
    <dbReference type="NCBI Taxonomy" id="1442369"/>
    <lineage>
        <taxon>Eukaryota</taxon>
        <taxon>Fungi</taxon>
        <taxon>Dikarya</taxon>
        <taxon>Ascomycota</taxon>
        <taxon>Pezizomycotina</taxon>
        <taxon>Eurotiomycetes</taxon>
        <taxon>Chaetothyriomycetidae</taxon>
        <taxon>Chaetothyriales</taxon>
        <taxon>Herpotrichiellaceae</taxon>
        <taxon>Rhinocladiella</taxon>
    </lineage>
</organism>
<gene>
    <name evidence="1" type="ORF">Z518_04972</name>
</gene>
<accession>A0A0D2IV16</accession>
<dbReference type="RefSeq" id="XP_013274132.1">
    <property type="nucleotide sequence ID" value="XM_013418678.1"/>
</dbReference>
<keyword evidence="2" id="KW-1185">Reference proteome</keyword>
<reference evidence="1 2" key="1">
    <citation type="submission" date="2015-01" db="EMBL/GenBank/DDBJ databases">
        <title>The Genome Sequence of Rhinocladiella mackenzie CBS 650.93.</title>
        <authorList>
            <consortium name="The Broad Institute Genomics Platform"/>
            <person name="Cuomo C."/>
            <person name="de Hoog S."/>
            <person name="Gorbushina A."/>
            <person name="Stielow B."/>
            <person name="Teixiera M."/>
            <person name="Abouelleil A."/>
            <person name="Chapman S.B."/>
            <person name="Priest M."/>
            <person name="Young S.K."/>
            <person name="Wortman J."/>
            <person name="Nusbaum C."/>
            <person name="Birren B."/>
        </authorList>
    </citation>
    <scope>NUCLEOTIDE SEQUENCE [LARGE SCALE GENOMIC DNA]</scope>
    <source>
        <strain evidence="1 2">CBS 650.93</strain>
    </source>
</reference>
<name>A0A0D2IV16_9EURO</name>